<feature type="region of interest" description="Disordered" evidence="1">
    <location>
        <begin position="43"/>
        <end position="179"/>
    </location>
</feature>
<keyword evidence="2" id="KW-0732">Signal</keyword>
<gene>
    <name evidence="3" type="ORF">CDD80_7381</name>
</gene>
<dbReference type="AlphaFoldDB" id="A0A2C5YLP3"/>
<evidence type="ECO:0000313" key="3">
    <source>
        <dbReference type="EMBL" id="PHH68626.1"/>
    </source>
</evidence>
<evidence type="ECO:0000256" key="2">
    <source>
        <dbReference type="SAM" id="SignalP"/>
    </source>
</evidence>
<dbReference type="Proteomes" id="UP000226431">
    <property type="component" value="Unassembled WGS sequence"/>
</dbReference>
<keyword evidence="4" id="KW-1185">Reference proteome</keyword>
<protein>
    <submittedName>
        <fullName evidence="3">Uncharacterized protein</fullName>
    </submittedName>
</protein>
<sequence length="179" mass="19035">MKFLAVCAFLTAVAQAAPILTTTSPSALGGGAEDGKLLGVLKARQAGDSKMQPSKKASKKGKLPGGLLKKRQQMPDLLGSGQTSDLLSGLQARHEDQDDSDDGGSEAEGPIEELVEGLVSRRASGEDEQDLEEEPQEEDEEDTEEPLSAEKLLMARGLENLTDGIAEDLDENDRADEDE</sequence>
<comment type="caution">
    <text evidence="3">The sequence shown here is derived from an EMBL/GenBank/DDBJ whole genome shotgun (WGS) entry which is preliminary data.</text>
</comment>
<feature type="signal peptide" evidence="2">
    <location>
        <begin position="1"/>
        <end position="16"/>
    </location>
</feature>
<accession>A0A2C5YLP3</accession>
<dbReference type="OrthoDB" id="10632820at2759"/>
<reference evidence="3 4" key="1">
    <citation type="submission" date="2017-06" db="EMBL/GenBank/DDBJ databases">
        <title>Ant-infecting Ophiocordyceps genomes reveal a high diversity of potential behavioral manipulation genes and a possible major role for enterotoxins.</title>
        <authorList>
            <person name="De Bekker C."/>
            <person name="Evans H.C."/>
            <person name="Brachmann A."/>
            <person name="Hughes D.P."/>
        </authorList>
    </citation>
    <scope>NUCLEOTIDE SEQUENCE [LARGE SCALE GENOMIC DNA]</scope>
    <source>
        <strain evidence="3 4">Map16</strain>
    </source>
</reference>
<feature type="compositionally biased region" description="Acidic residues" evidence="1">
    <location>
        <begin position="97"/>
        <end position="115"/>
    </location>
</feature>
<feature type="compositionally biased region" description="Acidic residues" evidence="1">
    <location>
        <begin position="165"/>
        <end position="179"/>
    </location>
</feature>
<evidence type="ECO:0000313" key="4">
    <source>
        <dbReference type="Proteomes" id="UP000226431"/>
    </source>
</evidence>
<name>A0A2C5YLP3_9HYPO</name>
<feature type="chain" id="PRO_5013219916" evidence="2">
    <location>
        <begin position="17"/>
        <end position="179"/>
    </location>
</feature>
<organism evidence="3 4">
    <name type="scientific">Ophiocordyceps camponoti-rufipedis</name>
    <dbReference type="NCBI Taxonomy" id="2004952"/>
    <lineage>
        <taxon>Eukaryota</taxon>
        <taxon>Fungi</taxon>
        <taxon>Dikarya</taxon>
        <taxon>Ascomycota</taxon>
        <taxon>Pezizomycotina</taxon>
        <taxon>Sordariomycetes</taxon>
        <taxon>Hypocreomycetidae</taxon>
        <taxon>Hypocreales</taxon>
        <taxon>Ophiocordycipitaceae</taxon>
        <taxon>Ophiocordyceps</taxon>
    </lineage>
</organism>
<feature type="compositionally biased region" description="Acidic residues" evidence="1">
    <location>
        <begin position="126"/>
        <end position="147"/>
    </location>
</feature>
<dbReference type="EMBL" id="NJES01000919">
    <property type="protein sequence ID" value="PHH68626.1"/>
    <property type="molecule type" value="Genomic_DNA"/>
</dbReference>
<evidence type="ECO:0000256" key="1">
    <source>
        <dbReference type="SAM" id="MobiDB-lite"/>
    </source>
</evidence>
<proteinExistence type="predicted"/>
<feature type="compositionally biased region" description="Basic residues" evidence="1">
    <location>
        <begin position="56"/>
        <end position="72"/>
    </location>
</feature>